<organism evidence="1 2">
    <name type="scientific">Penicillium antarcticum</name>
    <dbReference type="NCBI Taxonomy" id="416450"/>
    <lineage>
        <taxon>Eukaryota</taxon>
        <taxon>Fungi</taxon>
        <taxon>Dikarya</taxon>
        <taxon>Ascomycota</taxon>
        <taxon>Pezizomycotina</taxon>
        <taxon>Eurotiomycetes</taxon>
        <taxon>Eurotiomycetidae</taxon>
        <taxon>Eurotiales</taxon>
        <taxon>Aspergillaceae</taxon>
        <taxon>Penicillium</taxon>
    </lineage>
</organism>
<dbReference type="EMBL" id="MDYN01000069">
    <property type="protein sequence ID" value="OQD78965.1"/>
    <property type="molecule type" value="Genomic_DNA"/>
</dbReference>
<comment type="caution">
    <text evidence="1">The sequence shown here is derived from an EMBL/GenBank/DDBJ whole genome shotgun (WGS) entry which is preliminary data.</text>
</comment>
<dbReference type="AlphaFoldDB" id="A0A1V6PPP0"/>
<keyword evidence="2" id="KW-1185">Reference proteome</keyword>
<evidence type="ECO:0000313" key="2">
    <source>
        <dbReference type="Proteomes" id="UP000191672"/>
    </source>
</evidence>
<accession>A0A1V6PPP0</accession>
<dbReference type="Proteomes" id="UP000191672">
    <property type="component" value="Unassembled WGS sequence"/>
</dbReference>
<evidence type="ECO:0000313" key="1">
    <source>
        <dbReference type="EMBL" id="OQD78965.1"/>
    </source>
</evidence>
<proteinExistence type="predicted"/>
<sequence>MLYIWTANFDPQEQKQLTLLEYILYPDIAAVPQVSGPREAFNPISGTEENLRASSPVVVVRVPIRESQVQSMLGMSADGSPTQHAELLASVDLSPRDAIFGMIITGVDPREKQKQQAFTSLRRRHRAGPVEYPSMPAPIPSQSHLAIIHHQLHFGLNGRVLRLSLTLRTANFSSLPPLFAMADTVLVLMHFRLPPSFVDTKPKS</sequence>
<reference evidence="2" key="1">
    <citation type="journal article" date="2017" name="Nat. Microbiol.">
        <title>Global analysis of biosynthetic gene clusters reveals vast potential of secondary metabolite production in Penicillium species.</title>
        <authorList>
            <person name="Nielsen J.C."/>
            <person name="Grijseels S."/>
            <person name="Prigent S."/>
            <person name="Ji B."/>
            <person name="Dainat J."/>
            <person name="Nielsen K.F."/>
            <person name="Frisvad J.C."/>
            <person name="Workman M."/>
            <person name="Nielsen J."/>
        </authorList>
    </citation>
    <scope>NUCLEOTIDE SEQUENCE [LARGE SCALE GENOMIC DNA]</scope>
    <source>
        <strain evidence="2">IBT 31811</strain>
    </source>
</reference>
<protein>
    <submittedName>
        <fullName evidence="1">Uncharacterized protein</fullName>
    </submittedName>
</protein>
<name>A0A1V6PPP0_9EURO</name>
<gene>
    <name evidence="1" type="ORF">PENANT_c069G10203</name>
</gene>